<evidence type="ECO:0000256" key="3">
    <source>
        <dbReference type="RuleBase" id="RU361235"/>
    </source>
</evidence>
<keyword evidence="7" id="KW-1185">Reference proteome</keyword>
<dbReference type="SUPFAM" id="SSF53474">
    <property type="entry name" value="alpha/beta-Hydrolases"/>
    <property type="match status" value="1"/>
</dbReference>
<dbReference type="AlphaFoldDB" id="A0A1H1GDY2"/>
<evidence type="ECO:0000256" key="1">
    <source>
        <dbReference type="ARBA" id="ARBA00005964"/>
    </source>
</evidence>
<protein>
    <recommendedName>
        <fullName evidence="3">Carboxylic ester hydrolase</fullName>
        <ecNumber evidence="3">3.1.1.-</ecNumber>
    </recommendedName>
</protein>
<name>A0A1H1GDY2_9ACTN</name>
<reference evidence="7" key="1">
    <citation type="submission" date="2016-10" db="EMBL/GenBank/DDBJ databases">
        <authorList>
            <person name="Varghese N."/>
            <person name="Submissions S."/>
        </authorList>
    </citation>
    <scope>NUCLEOTIDE SEQUENCE [LARGE SCALE GENOMIC DNA]</scope>
    <source>
        <strain evidence="7">DSM 44142</strain>
    </source>
</reference>
<evidence type="ECO:0000313" key="6">
    <source>
        <dbReference type="EMBL" id="SDR11309.1"/>
    </source>
</evidence>
<feature type="domain" description="Carboxylesterase type B" evidence="5">
    <location>
        <begin position="5"/>
        <end position="316"/>
    </location>
</feature>
<dbReference type="PROSITE" id="PS00122">
    <property type="entry name" value="CARBOXYLESTERASE_B_1"/>
    <property type="match status" value="1"/>
</dbReference>
<sequence>MVEPLAVTESGAVRGTVAHGIAAFRGIPYAAPPVGPGRFAPPRPPEPWSLLDGARPGPSAPQGPSRLEAVMGRRAPDWDEAGCLTLNVWAPDGDTTGVPVLLWFHGGGFTSGSGGWDWYDGARLAAAGGIVVVTANYRLGPLGYARLGLPDGDDLGVRDQACALAWVARNIAAFGGDPARITVGGQSAGAYSALHLALSPETGSLVHGVLAQSGPFGLPPQEPDEAATRSDRLRVLAGADDAAALRALPAERLLAAYGALAAEISEPGALAPPLYPALGGFGTERPWQERLATLDGKPLLIGTARDEMTAFVAFDPRFARDPEHEHTLSEQVFGAGSREIADRHAEAGNPVYAYRFDRVPADDPSGLGATHCAELPFVFDALDAYRDAPMLGPVDGVDRALARGMCRAVAGFVATGRPDDAAWTAYRAGEPETVRVIDRA</sequence>
<dbReference type="EMBL" id="FNLF01000002">
    <property type="protein sequence ID" value="SDR11309.1"/>
    <property type="molecule type" value="Genomic_DNA"/>
</dbReference>
<proteinExistence type="inferred from homology"/>
<dbReference type="PANTHER" id="PTHR43918:SF4">
    <property type="entry name" value="CARBOXYLIC ESTER HYDROLASE"/>
    <property type="match status" value="1"/>
</dbReference>
<dbReference type="STRING" id="47312.SAMN04489765_3273"/>
<dbReference type="InterPro" id="IPR019826">
    <property type="entry name" value="Carboxylesterase_B_AS"/>
</dbReference>
<dbReference type="Pfam" id="PF00135">
    <property type="entry name" value="COesterase"/>
    <property type="match status" value="2"/>
</dbReference>
<dbReference type="Gene3D" id="3.40.50.1820">
    <property type="entry name" value="alpha/beta hydrolase"/>
    <property type="match status" value="1"/>
</dbReference>
<evidence type="ECO:0000256" key="2">
    <source>
        <dbReference type="ARBA" id="ARBA00022801"/>
    </source>
</evidence>
<feature type="compositionally biased region" description="Pro residues" evidence="4">
    <location>
        <begin position="35"/>
        <end position="47"/>
    </location>
</feature>
<evidence type="ECO:0000256" key="4">
    <source>
        <dbReference type="SAM" id="MobiDB-lite"/>
    </source>
</evidence>
<organism evidence="6 7">
    <name type="scientific">Tsukamurella pulmonis</name>
    <dbReference type="NCBI Taxonomy" id="47312"/>
    <lineage>
        <taxon>Bacteria</taxon>
        <taxon>Bacillati</taxon>
        <taxon>Actinomycetota</taxon>
        <taxon>Actinomycetes</taxon>
        <taxon>Mycobacteriales</taxon>
        <taxon>Tsukamurellaceae</taxon>
        <taxon>Tsukamurella</taxon>
    </lineage>
</organism>
<accession>A0A1H1GDY2</accession>
<keyword evidence="2 3" id="KW-0378">Hydrolase</keyword>
<comment type="similarity">
    <text evidence="1 3">Belongs to the type-B carboxylesterase/lipase family.</text>
</comment>
<dbReference type="RefSeq" id="WP_068567748.1">
    <property type="nucleotide sequence ID" value="NZ_FNLF01000002.1"/>
</dbReference>
<feature type="domain" description="Carboxylesterase type B" evidence="5">
    <location>
        <begin position="325"/>
        <end position="430"/>
    </location>
</feature>
<dbReference type="Proteomes" id="UP000183053">
    <property type="component" value="Unassembled WGS sequence"/>
</dbReference>
<dbReference type="OrthoDB" id="3199405at2"/>
<feature type="region of interest" description="Disordered" evidence="4">
    <location>
        <begin position="35"/>
        <end position="65"/>
    </location>
</feature>
<dbReference type="InterPro" id="IPR029058">
    <property type="entry name" value="AB_hydrolase_fold"/>
</dbReference>
<evidence type="ECO:0000313" key="7">
    <source>
        <dbReference type="Proteomes" id="UP000183053"/>
    </source>
</evidence>
<gene>
    <name evidence="6" type="ORF">SAMN04489765_3273</name>
</gene>
<dbReference type="EC" id="3.1.1.-" evidence="3"/>
<dbReference type="PANTHER" id="PTHR43918">
    <property type="entry name" value="ACETYLCHOLINESTERASE"/>
    <property type="match status" value="1"/>
</dbReference>
<dbReference type="InterPro" id="IPR050654">
    <property type="entry name" value="AChE-related_enzymes"/>
</dbReference>
<evidence type="ECO:0000259" key="5">
    <source>
        <dbReference type="Pfam" id="PF00135"/>
    </source>
</evidence>
<dbReference type="InterPro" id="IPR002018">
    <property type="entry name" value="CarbesteraseB"/>
</dbReference>
<dbReference type="GO" id="GO:0052689">
    <property type="term" value="F:carboxylic ester hydrolase activity"/>
    <property type="evidence" value="ECO:0007669"/>
    <property type="project" value="TreeGrafter"/>
</dbReference>